<proteinExistence type="predicted"/>
<evidence type="ECO:0000313" key="2">
    <source>
        <dbReference type="Proteomes" id="UP000031623"/>
    </source>
</evidence>
<dbReference type="Gene3D" id="1.25.40.10">
    <property type="entry name" value="Tetratricopeptide repeat domain"/>
    <property type="match status" value="1"/>
</dbReference>
<evidence type="ECO:0008006" key="3">
    <source>
        <dbReference type="Google" id="ProtNLM"/>
    </source>
</evidence>
<evidence type="ECO:0000313" key="1">
    <source>
        <dbReference type="EMBL" id="BAP58190.1"/>
    </source>
</evidence>
<gene>
    <name evidence="1" type="ORF">THII_3893</name>
</gene>
<dbReference type="EMBL" id="AP014633">
    <property type="protein sequence ID" value="BAP58190.1"/>
    <property type="molecule type" value="Genomic_DNA"/>
</dbReference>
<dbReference type="InterPro" id="IPR011990">
    <property type="entry name" value="TPR-like_helical_dom_sf"/>
</dbReference>
<dbReference type="Proteomes" id="UP000031623">
    <property type="component" value="Chromosome"/>
</dbReference>
<sequence>MMNLFSKNKTVKSPLATSPQLITTPLNYQITYNPLPHKSINQLPPQVKEQLEELYNLIQKQPQQTIQPLLDLITQYPNVPVFYNYLNVAYEMTGQPEKAYTILKAVYQKHPDYLFARTNYAFYCLKNHLPEKIPVIFDHHFDLKSLYPQRKVFHITEFTAFTTVMALYHHEIGRQPAAEKYYQLLKQIVPNNQMTKTVKRYLHPSLLQRLLMQLVQIWATRQRCQPPSRSSDYFKHF</sequence>
<organism evidence="1 2">
    <name type="scientific">Thioploca ingrica</name>
    <dbReference type="NCBI Taxonomy" id="40754"/>
    <lineage>
        <taxon>Bacteria</taxon>
        <taxon>Pseudomonadati</taxon>
        <taxon>Pseudomonadota</taxon>
        <taxon>Gammaproteobacteria</taxon>
        <taxon>Thiotrichales</taxon>
        <taxon>Thiotrichaceae</taxon>
        <taxon>Thioploca</taxon>
    </lineage>
</organism>
<name>A0A090AR17_9GAMM</name>
<dbReference type="STRING" id="40754.THII_3893"/>
<protein>
    <recommendedName>
        <fullName evidence="3">Tetratricopeptide repeat protein</fullName>
    </recommendedName>
</protein>
<dbReference type="KEGG" id="tig:THII_3893"/>
<accession>A0A090AR17</accession>
<dbReference type="HOGENOM" id="CLU_1170229_0_0_6"/>
<reference evidence="1 2" key="1">
    <citation type="journal article" date="2014" name="ISME J.">
        <title>Ecophysiology of Thioploca ingrica as revealed by the complete genome sequence supplemented with proteomic evidence.</title>
        <authorList>
            <person name="Kojima H."/>
            <person name="Ogura Y."/>
            <person name="Yamamoto N."/>
            <person name="Togashi T."/>
            <person name="Mori H."/>
            <person name="Watanabe T."/>
            <person name="Nemoto F."/>
            <person name="Kurokawa K."/>
            <person name="Hayashi T."/>
            <person name="Fukui M."/>
        </authorList>
    </citation>
    <scope>NUCLEOTIDE SEQUENCE [LARGE SCALE GENOMIC DNA]</scope>
</reference>
<dbReference type="SUPFAM" id="SSF48452">
    <property type="entry name" value="TPR-like"/>
    <property type="match status" value="1"/>
</dbReference>
<keyword evidence="2" id="KW-1185">Reference proteome</keyword>
<dbReference type="AlphaFoldDB" id="A0A090AR17"/>